<proteinExistence type="inferred from homology"/>
<evidence type="ECO:0000256" key="1">
    <source>
        <dbReference type="ARBA" id="ARBA00001917"/>
    </source>
</evidence>
<dbReference type="InterPro" id="IPR037396">
    <property type="entry name" value="FMN_HAD"/>
</dbReference>
<protein>
    <recommendedName>
        <fullName evidence="7">FMN hydroxy acid dehydrogenase domain-containing protein</fullName>
    </recommendedName>
</protein>
<feature type="binding site" evidence="5">
    <location>
        <position position="285"/>
    </location>
    <ligand>
        <name>glyoxylate</name>
        <dbReference type="ChEBI" id="CHEBI:36655"/>
    </ligand>
</feature>
<dbReference type="SUPFAM" id="SSF51395">
    <property type="entry name" value="FMN-linked oxidoreductases"/>
    <property type="match status" value="1"/>
</dbReference>
<feature type="binding site" evidence="5">
    <location>
        <position position="258"/>
    </location>
    <ligand>
        <name>FMN</name>
        <dbReference type="ChEBI" id="CHEBI:58210"/>
    </ligand>
</feature>
<feature type="binding site" evidence="5">
    <location>
        <position position="215"/>
    </location>
    <ligand>
        <name>glyoxylate</name>
        <dbReference type="ChEBI" id="CHEBI:36655"/>
    </ligand>
</feature>
<organism evidence="8 9">
    <name type="scientific">Fusarium venenatum</name>
    <dbReference type="NCBI Taxonomy" id="56646"/>
    <lineage>
        <taxon>Eukaryota</taxon>
        <taxon>Fungi</taxon>
        <taxon>Dikarya</taxon>
        <taxon>Ascomycota</taxon>
        <taxon>Pezizomycotina</taxon>
        <taxon>Sordariomycetes</taxon>
        <taxon>Hypocreomycetidae</taxon>
        <taxon>Hypocreales</taxon>
        <taxon>Nectriaceae</taxon>
        <taxon>Fusarium</taxon>
    </lineage>
</organism>
<evidence type="ECO:0000313" key="9">
    <source>
        <dbReference type="Proteomes" id="UP000245910"/>
    </source>
</evidence>
<evidence type="ECO:0000256" key="2">
    <source>
        <dbReference type="ARBA" id="ARBA00023002"/>
    </source>
</evidence>
<feature type="binding site" evidence="5">
    <location>
        <position position="206"/>
    </location>
    <ligand>
        <name>FMN</name>
        <dbReference type="ChEBI" id="CHEBI:58210"/>
    </ligand>
</feature>
<feature type="binding site" evidence="5">
    <location>
        <position position="178"/>
    </location>
    <ligand>
        <name>FMN</name>
        <dbReference type="ChEBI" id="CHEBI:58210"/>
    </ligand>
</feature>
<dbReference type="InterPro" id="IPR008259">
    <property type="entry name" value="FMN_hydac_DH_AS"/>
</dbReference>
<feature type="binding site" evidence="5">
    <location>
        <position position="282"/>
    </location>
    <ligand>
        <name>glyoxylate</name>
        <dbReference type="ChEBI" id="CHEBI:36655"/>
    </ligand>
</feature>
<feature type="chain" id="PRO_5014824355" description="FMN hydroxy acid dehydrogenase domain-containing protein" evidence="6">
    <location>
        <begin position="17"/>
        <end position="399"/>
    </location>
</feature>
<dbReference type="InterPro" id="IPR013785">
    <property type="entry name" value="Aldolase_TIM"/>
</dbReference>
<feature type="binding site" evidence="5">
    <location>
        <position position="280"/>
    </location>
    <ligand>
        <name>FMN</name>
        <dbReference type="ChEBI" id="CHEBI:58210"/>
    </ligand>
</feature>
<dbReference type="AlphaFoldDB" id="A0A2L2TEH5"/>
<dbReference type="STRING" id="56646.A0A2L2TEH5"/>
<dbReference type="Pfam" id="PF01070">
    <property type="entry name" value="FMN_dh"/>
    <property type="match status" value="2"/>
</dbReference>
<dbReference type="PANTHER" id="PTHR10578">
    <property type="entry name" value="S -2-HYDROXY-ACID OXIDASE-RELATED"/>
    <property type="match status" value="1"/>
</dbReference>
<dbReference type="GO" id="GO:0010181">
    <property type="term" value="F:FMN binding"/>
    <property type="evidence" value="ECO:0007669"/>
    <property type="project" value="InterPro"/>
</dbReference>
<feature type="domain" description="FMN hydroxy acid dehydrogenase" evidence="7">
    <location>
        <begin position="43"/>
        <end position="389"/>
    </location>
</feature>
<evidence type="ECO:0000313" key="8">
    <source>
        <dbReference type="EMBL" id="CEI69382.1"/>
    </source>
</evidence>
<dbReference type="InterPro" id="IPR000262">
    <property type="entry name" value="FMN-dep_DH"/>
</dbReference>
<dbReference type="PANTHER" id="PTHR10578:SF140">
    <property type="entry name" value="FMN HYDROXY ACID DEHYDROGENASE DOMAIN-CONTAINING PROTEIN"/>
    <property type="match status" value="1"/>
</dbReference>
<dbReference type="PROSITE" id="PS51349">
    <property type="entry name" value="FMN_HYDROXY_ACID_DH_2"/>
    <property type="match status" value="1"/>
</dbReference>
<dbReference type="EMBL" id="LN649231">
    <property type="protein sequence ID" value="CEI69382.1"/>
    <property type="molecule type" value="Genomic_DNA"/>
</dbReference>
<evidence type="ECO:0000256" key="3">
    <source>
        <dbReference type="ARBA" id="ARBA00024042"/>
    </source>
</evidence>
<keyword evidence="9" id="KW-1185">Reference proteome</keyword>
<dbReference type="Gene3D" id="3.20.20.70">
    <property type="entry name" value="Aldolase class I"/>
    <property type="match status" value="1"/>
</dbReference>
<dbReference type="PIRSF" id="PIRSF000138">
    <property type="entry name" value="Al-hdrx_acd_dh"/>
    <property type="match status" value="1"/>
</dbReference>
<keyword evidence="6" id="KW-0732">Signal</keyword>
<evidence type="ECO:0000259" key="7">
    <source>
        <dbReference type="PROSITE" id="PS51349"/>
    </source>
</evidence>
<dbReference type="Proteomes" id="UP000245910">
    <property type="component" value="Chromosome III"/>
</dbReference>
<dbReference type="PROSITE" id="PS00557">
    <property type="entry name" value="FMN_HYDROXY_ACID_DH_1"/>
    <property type="match status" value="1"/>
</dbReference>
<reference evidence="9" key="1">
    <citation type="submission" date="2014-10" db="EMBL/GenBank/DDBJ databases">
        <authorList>
            <person name="King R."/>
        </authorList>
    </citation>
    <scope>NUCLEOTIDE SEQUENCE [LARGE SCALE GENOMIC DNA]</scope>
    <source>
        <strain evidence="9">A3/5</strain>
    </source>
</reference>
<name>A0A2L2TEH5_9HYPO</name>
<feature type="binding site" evidence="5">
    <location>
        <begin position="339"/>
        <end position="340"/>
    </location>
    <ligand>
        <name>FMN</name>
        <dbReference type="ChEBI" id="CHEBI:58210"/>
    </ligand>
</feature>
<sequence length="399" mass="44091">MRTSTLITSLAATASAYDAWVNEPDTGMDTYLASTNWTQGSRPLLKDIRGVPDFDFAARQTLTDQQYAFYRTAAAGEWAYRNNLKVWEKARLRPHQLASVRGLNETLGVTILGHNFSAPIFISPAARAGYGDEERGELNFVDAAADEDILYVAALYASKSIEEIGAQRKKRGNTIFQQIYSNANLSVTWDAMKRAEEQGVKAFVWTIDAPATSVRHRAARYDTTNAYLTQFSNGATSVLSWDLFDEIKAHTKLPIILKGITTTEDALRAVEAGADGIWLSNHGGRQVDYSPSPLEIAYEIRRNAPEIFTKTEVIADSGIRYGSDVIKLLALGVKAVGLGRPFMYSNVYGVEGPKKLIQILKSEILADAAQIGITDLHNIPSKVLNTRALERDVYLMDEN</sequence>
<keyword evidence="5" id="KW-0288">FMN</keyword>
<feature type="binding site" evidence="5">
    <location>
        <begin position="124"/>
        <end position="126"/>
    </location>
    <ligand>
        <name>FMN</name>
        <dbReference type="ChEBI" id="CHEBI:58210"/>
    </ligand>
</feature>
<keyword evidence="5" id="KW-0285">Flavoprotein</keyword>
<evidence type="ECO:0000256" key="6">
    <source>
        <dbReference type="SAM" id="SignalP"/>
    </source>
</evidence>
<feature type="signal peptide" evidence="6">
    <location>
        <begin position="1"/>
        <end position="16"/>
    </location>
</feature>
<feature type="active site" description="Proton acceptor" evidence="4">
    <location>
        <position position="282"/>
    </location>
</feature>
<dbReference type="GO" id="GO:0016491">
    <property type="term" value="F:oxidoreductase activity"/>
    <property type="evidence" value="ECO:0007669"/>
    <property type="project" value="UniProtKB-KW"/>
</dbReference>
<evidence type="ECO:0000256" key="4">
    <source>
        <dbReference type="PIRSR" id="PIRSR000138-1"/>
    </source>
</evidence>
<evidence type="ECO:0000256" key="5">
    <source>
        <dbReference type="PIRSR" id="PIRSR000138-2"/>
    </source>
</evidence>
<accession>A0A2L2TEH5</accession>
<comment type="cofactor">
    <cofactor evidence="1">
        <name>FMN</name>
        <dbReference type="ChEBI" id="CHEBI:58210"/>
    </cofactor>
</comment>
<feature type="binding site" evidence="5">
    <location>
        <position position="180"/>
    </location>
    <ligand>
        <name>glyoxylate</name>
        <dbReference type="ChEBI" id="CHEBI:36655"/>
    </ligand>
</feature>
<feature type="binding site" evidence="5">
    <location>
        <begin position="316"/>
        <end position="320"/>
    </location>
    <ligand>
        <name>FMN</name>
        <dbReference type="ChEBI" id="CHEBI:58210"/>
    </ligand>
</feature>
<keyword evidence="2" id="KW-0560">Oxidoreductase</keyword>
<dbReference type="InterPro" id="IPR012133">
    <property type="entry name" value="Alpha-hydoxy_acid_DH_FMN"/>
</dbReference>
<comment type="similarity">
    <text evidence="3">Belongs to the FMN-dependent alpha-hydroxy acid dehydrogenase family.</text>
</comment>